<feature type="compositionally biased region" description="Acidic residues" evidence="2">
    <location>
        <begin position="110"/>
        <end position="132"/>
    </location>
</feature>
<feature type="compositionally biased region" description="Acidic residues" evidence="2">
    <location>
        <begin position="183"/>
        <end position="192"/>
    </location>
</feature>
<protein>
    <submittedName>
        <fullName evidence="3">Tetratricopeptide repeat protein 1-like</fullName>
    </submittedName>
</protein>
<keyword evidence="1" id="KW-0802">TPR repeat</keyword>
<dbReference type="SUPFAM" id="SSF48452">
    <property type="entry name" value="TPR-like"/>
    <property type="match status" value="1"/>
</dbReference>
<feature type="compositionally biased region" description="Basic and acidic residues" evidence="2">
    <location>
        <begin position="193"/>
        <end position="216"/>
    </location>
</feature>
<dbReference type="PANTHER" id="PTHR46014:SF1">
    <property type="entry name" value="TETRATRICOPEPTIDE REPEAT PROTEIN 1"/>
    <property type="match status" value="1"/>
</dbReference>
<gene>
    <name evidence="3" type="ORF">PoB_005715700</name>
</gene>
<comment type="caution">
    <text evidence="3">The sequence shown here is derived from an EMBL/GenBank/DDBJ whole genome shotgun (WGS) entry which is preliminary data.</text>
</comment>
<evidence type="ECO:0000313" key="3">
    <source>
        <dbReference type="EMBL" id="GFO30652.1"/>
    </source>
</evidence>
<name>A0AAV4CGU6_9GAST</name>
<evidence type="ECO:0000256" key="1">
    <source>
        <dbReference type="PROSITE-ProRule" id="PRU00339"/>
    </source>
</evidence>
<reference evidence="3 4" key="1">
    <citation type="journal article" date="2021" name="Elife">
        <title>Chloroplast acquisition without the gene transfer in kleptoplastic sea slugs, Plakobranchus ocellatus.</title>
        <authorList>
            <person name="Maeda T."/>
            <person name="Takahashi S."/>
            <person name="Yoshida T."/>
            <person name="Shimamura S."/>
            <person name="Takaki Y."/>
            <person name="Nagai Y."/>
            <person name="Toyoda A."/>
            <person name="Suzuki Y."/>
            <person name="Arimoto A."/>
            <person name="Ishii H."/>
            <person name="Satoh N."/>
            <person name="Nishiyama T."/>
            <person name="Hasebe M."/>
            <person name="Maruyama T."/>
            <person name="Minagawa J."/>
            <person name="Obokata J."/>
            <person name="Shigenobu S."/>
        </authorList>
    </citation>
    <scope>NUCLEOTIDE SEQUENCE [LARGE SCALE GENOMIC DNA]</scope>
</reference>
<feature type="region of interest" description="Disordered" evidence="2">
    <location>
        <begin position="96"/>
        <end position="216"/>
    </location>
</feature>
<feature type="compositionally biased region" description="Basic and acidic residues" evidence="2">
    <location>
        <begin position="140"/>
        <end position="158"/>
    </location>
</feature>
<organism evidence="3 4">
    <name type="scientific">Plakobranchus ocellatus</name>
    <dbReference type="NCBI Taxonomy" id="259542"/>
    <lineage>
        <taxon>Eukaryota</taxon>
        <taxon>Metazoa</taxon>
        <taxon>Spiralia</taxon>
        <taxon>Lophotrochozoa</taxon>
        <taxon>Mollusca</taxon>
        <taxon>Gastropoda</taxon>
        <taxon>Heterobranchia</taxon>
        <taxon>Euthyneura</taxon>
        <taxon>Panpulmonata</taxon>
        <taxon>Sacoglossa</taxon>
        <taxon>Placobranchoidea</taxon>
        <taxon>Plakobranchidae</taxon>
        <taxon>Plakobranchus</taxon>
    </lineage>
</organism>
<keyword evidence="4" id="KW-1185">Reference proteome</keyword>
<dbReference type="InterPro" id="IPR011990">
    <property type="entry name" value="TPR-like_helical_dom_sf"/>
</dbReference>
<dbReference type="InterPro" id="IPR019734">
    <property type="entry name" value="TPR_rpt"/>
</dbReference>
<dbReference type="AlphaFoldDB" id="A0AAV4CGU6"/>
<dbReference type="SMART" id="SM00028">
    <property type="entry name" value="TPR"/>
    <property type="match status" value="3"/>
</dbReference>
<feature type="region of interest" description="Disordered" evidence="2">
    <location>
        <begin position="1"/>
        <end position="35"/>
    </location>
</feature>
<dbReference type="PANTHER" id="PTHR46014">
    <property type="entry name" value="TETRATRICOPEPTIDE REPEAT PROTEIN 1"/>
    <property type="match status" value="1"/>
</dbReference>
<proteinExistence type="predicted"/>
<accession>A0AAV4CGU6</accession>
<dbReference type="PROSITE" id="PS50005">
    <property type="entry name" value="TPR"/>
    <property type="match status" value="2"/>
</dbReference>
<dbReference type="InterPro" id="IPR052769">
    <property type="entry name" value="TPR_domain_protein"/>
</dbReference>
<feature type="repeat" description="TPR" evidence="1">
    <location>
        <begin position="288"/>
        <end position="321"/>
    </location>
</feature>
<feature type="compositionally biased region" description="Basic and acidic residues" evidence="2">
    <location>
        <begin position="1"/>
        <end position="32"/>
    </location>
</feature>
<evidence type="ECO:0000313" key="4">
    <source>
        <dbReference type="Proteomes" id="UP000735302"/>
    </source>
</evidence>
<dbReference type="Proteomes" id="UP000735302">
    <property type="component" value="Unassembled WGS sequence"/>
</dbReference>
<dbReference type="EMBL" id="BLXT01006250">
    <property type="protein sequence ID" value="GFO30652.1"/>
    <property type="molecule type" value="Genomic_DNA"/>
</dbReference>
<feature type="repeat" description="TPR" evidence="1">
    <location>
        <begin position="215"/>
        <end position="248"/>
    </location>
</feature>
<evidence type="ECO:0000256" key="2">
    <source>
        <dbReference type="SAM" id="MobiDB-lite"/>
    </source>
</evidence>
<dbReference type="Gene3D" id="1.25.40.10">
    <property type="entry name" value="Tetratricopeptide repeat domain"/>
    <property type="match status" value="1"/>
</dbReference>
<sequence length="380" mass="43335">MASCIKEESNKSAESDSDHSHVYSHNPDEFIDIHGSQSSNSLHAISQDISAPKHNEDITSKKYCDSKVLKETSDTFIQSCSSQNSTCDLKLPVQETQHSQAVVADLPHDSDEEYQSAEEGEEENETDDEENDFIPTSDMLTKDDQTEALKTDLAEARLSDNSCDADESEAEGASCEDKTVLQENEEVEEVDPLEERRKMEEKLTREEKQERKVKSQQMKDDGNIKFRNSEYDEAILSYTEALALCPLDFHKERSIMFSNRAACKMKQEYYEDAIEDSSSALELHPHYLKAMLRRAELYEKTEKLDEALKDYQSVVELDPSQHAARAACLKLAEQIKDRNEKMKEEMIGKLKDLGDMVLRPFEQTPQKCIPASQPHKPMFI</sequence>
<dbReference type="Pfam" id="PF13181">
    <property type="entry name" value="TPR_8"/>
    <property type="match status" value="1"/>
</dbReference>